<name>A0A1G9F9V9_9ACTN</name>
<organism evidence="2 3">
    <name type="scientific">Nonomuraea jiangxiensis</name>
    <dbReference type="NCBI Taxonomy" id="633440"/>
    <lineage>
        <taxon>Bacteria</taxon>
        <taxon>Bacillati</taxon>
        <taxon>Actinomycetota</taxon>
        <taxon>Actinomycetes</taxon>
        <taxon>Streptosporangiales</taxon>
        <taxon>Streptosporangiaceae</taxon>
        <taxon>Nonomuraea</taxon>
    </lineage>
</organism>
<dbReference type="STRING" id="633440.SAMN05421869_119151"/>
<evidence type="ECO:0000313" key="3">
    <source>
        <dbReference type="Proteomes" id="UP000199202"/>
    </source>
</evidence>
<sequence length="420" mass="43734">MPGMNRSRLGVVALIAAAFATVPQGAASAADIPDCAWDLKVSPDTVNVFYPDSAAAYWVLPFTVEEGLRIKLSGRYPDSRYASIQVYKEGGGLFESNGVPSGLTDHRIQPDAGSANPWQQQASPGGRFTVTVSPDTAPGQVNTLPLAPPGTPAGSPGNIVYRVYLPAGGDFDQVPLPDVTFERDGVAQPVPTCESGQTAVAGAGQARGDAATSAVAARPAAERAAPAFARPDLDDRPVGGFPNADSAYLYADVTPPVADRVLVVRGKAPRSVQGPHPAPWPSAGKDVRYWSMCTNLTLPPFQVVRNLLPDGTSDYGCRADDQTGLDSGGHYSYVVGREAQRQAIEQVPGVTFLPFSADRPAATHRIILRNMVADPGFAQAVQNVPPGGDPASAAAVMGDYYPVAKVCSLAALSARGPAAC</sequence>
<dbReference type="Proteomes" id="UP000199202">
    <property type="component" value="Unassembled WGS sequence"/>
</dbReference>
<evidence type="ECO:0000256" key="1">
    <source>
        <dbReference type="SAM" id="SignalP"/>
    </source>
</evidence>
<protein>
    <recommendedName>
        <fullName evidence="4">Secreted protein</fullName>
    </recommendedName>
</protein>
<accession>A0A1G9F9V9</accession>
<dbReference type="EMBL" id="FNDJ01000019">
    <property type="protein sequence ID" value="SDK85164.1"/>
    <property type="molecule type" value="Genomic_DNA"/>
</dbReference>
<dbReference type="AlphaFoldDB" id="A0A1G9F9V9"/>
<feature type="chain" id="PRO_5011432766" description="Secreted protein" evidence="1">
    <location>
        <begin position="30"/>
        <end position="420"/>
    </location>
</feature>
<evidence type="ECO:0008006" key="4">
    <source>
        <dbReference type="Google" id="ProtNLM"/>
    </source>
</evidence>
<keyword evidence="3" id="KW-1185">Reference proteome</keyword>
<gene>
    <name evidence="2" type="ORF">SAMN05421869_119151</name>
</gene>
<keyword evidence="1" id="KW-0732">Signal</keyword>
<evidence type="ECO:0000313" key="2">
    <source>
        <dbReference type="EMBL" id="SDK85164.1"/>
    </source>
</evidence>
<proteinExistence type="predicted"/>
<feature type="signal peptide" evidence="1">
    <location>
        <begin position="1"/>
        <end position="29"/>
    </location>
</feature>
<reference evidence="2 3" key="1">
    <citation type="submission" date="2016-10" db="EMBL/GenBank/DDBJ databases">
        <authorList>
            <person name="de Groot N.N."/>
        </authorList>
    </citation>
    <scope>NUCLEOTIDE SEQUENCE [LARGE SCALE GENOMIC DNA]</scope>
    <source>
        <strain evidence="2 3">CGMCC 4.6533</strain>
    </source>
</reference>